<evidence type="ECO:0000313" key="3">
    <source>
        <dbReference type="Proteomes" id="UP000321118"/>
    </source>
</evidence>
<sequence>MTISAETTTDLTAVVLVGTLTPSPAPSSSEKLARQVLAALAGHGVTGTVVRLVDHDVRPGVQVDMGEGDAWPGIREQILAADILVVATPIWLGQPSSVTKRALERLDAELSEKDDQGRLLTYGKVAAVAVVGNEDGAHHVSAELFQALNDVGFSLAAGAVTYWVGAAMEGTDYQDLDETPETVATTTATLAANTVHLARLLAREQYPAT</sequence>
<proteinExistence type="predicted"/>
<dbReference type="InterPro" id="IPR029039">
    <property type="entry name" value="Flavoprotein-like_sf"/>
</dbReference>
<keyword evidence="3" id="KW-1185">Reference proteome</keyword>
<dbReference type="Proteomes" id="UP000321118">
    <property type="component" value="Unassembled WGS sequence"/>
</dbReference>
<dbReference type="Gene3D" id="3.40.50.360">
    <property type="match status" value="1"/>
</dbReference>
<accession>A0A510VE93</accession>
<gene>
    <name evidence="2" type="ORF">CXY01_39750</name>
</gene>
<comment type="caution">
    <text evidence="2">The sequence shown here is derived from an EMBL/GenBank/DDBJ whole genome shotgun (WGS) entry which is preliminary data.</text>
</comment>
<reference evidence="2 3" key="1">
    <citation type="submission" date="2019-07" db="EMBL/GenBank/DDBJ databases">
        <title>Whole genome shotgun sequence of Cellulomonas xylanilytica NBRC 101102.</title>
        <authorList>
            <person name="Hosoyama A."/>
            <person name="Uohara A."/>
            <person name="Ohji S."/>
            <person name="Ichikawa N."/>
        </authorList>
    </citation>
    <scope>NUCLEOTIDE SEQUENCE [LARGE SCALE GENOMIC DNA]</scope>
    <source>
        <strain evidence="2 3">NBRC 101102</strain>
    </source>
</reference>
<feature type="domain" description="NADPH-dependent FMN reductase-like" evidence="1">
    <location>
        <begin position="15"/>
        <end position="152"/>
    </location>
</feature>
<evidence type="ECO:0000259" key="1">
    <source>
        <dbReference type="Pfam" id="PF03358"/>
    </source>
</evidence>
<evidence type="ECO:0000313" key="2">
    <source>
        <dbReference type="EMBL" id="GEK23455.1"/>
    </source>
</evidence>
<dbReference type="RefSeq" id="WP_146931332.1">
    <property type="nucleotide sequence ID" value="NZ_BJUB01000016.1"/>
</dbReference>
<name>A0A510VE93_9CELL</name>
<protein>
    <submittedName>
        <fullName evidence="2">Flavodoxin</fullName>
    </submittedName>
</protein>
<dbReference type="SUPFAM" id="SSF52218">
    <property type="entry name" value="Flavoproteins"/>
    <property type="match status" value="1"/>
</dbReference>
<dbReference type="GO" id="GO:0016491">
    <property type="term" value="F:oxidoreductase activity"/>
    <property type="evidence" value="ECO:0007669"/>
    <property type="project" value="InterPro"/>
</dbReference>
<dbReference type="Pfam" id="PF03358">
    <property type="entry name" value="FMN_red"/>
    <property type="match status" value="1"/>
</dbReference>
<dbReference type="OrthoDB" id="8853249at2"/>
<dbReference type="InterPro" id="IPR005025">
    <property type="entry name" value="FMN_Rdtase-like_dom"/>
</dbReference>
<dbReference type="EMBL" id="BJUB01000016">
    <property type="protein sequence ID" value="GEK23455.1"/>
    <property type="molecule type" value="Genomic_DNA"/>
</dbReference>
<dbReference type="AlphaFoldDB" id="A0A510VE93"/>
<organism evidence="2 3">
    <name type="scientific">Cellulomonas xylanilytica</name>
    <dbReference type="NCBI Taxonomy" id="233583"/>
    <lineage>
        <taxon>Bacteria</taxon>
        <taxon>Bacillati</taxon>
        <taxon>Actinomycetota</taxon>
        <taxon>Actinomycetes</taxon>
        <taxon>Micrococcales</taxon>
        <taxon>Cellulomonadaceae</taxon>
        <taxon>Cellulomonas</taxon>
    </lineage>
</organism>